<feature type="compositionally biased region" description="Low complexity" evidence="1">
    <location>
        <begin position="348"/>
        <end position="363"/>
    </location>
</feature>
<feature type="region of interest" description="Disordered" evidence="1">
    <location>
        <begin position="269"/>
        <end position="291"/>
    </location>
</feature>
<comment type="caution">
    <text evidence="2">The sequence shown here is derived from an EMBL/GenBank/DDBJ whole genome shotgun (WGS) entry which is preliminary data.</text>
</comment>
<dbReference type="EMBL" id="BQNB010018547">
    <property type="protein sequence ID" value="GJT75621.1"/>
    <property type="molecule type" value="Genomic_DNA"/>
</dbReference>
<organism evidence="2 3">
    <name type="scientific">Tanacetum coccineum</name>
    <dbReference type="NCBI Taxonomy" id="301880"/>
    <lineage>
        <taxon>Eukaryota</taxon>
        <taxon>Viridiplantae</taxon>
        <taxon>Streptophyta</taxon>
        <taxon>Embryophyta</taxon>
        <taxon>Tracheophyta</taxon>
        <taxon>Spermatophyta</taxon>
        <taxon>Magnoliopsida</taxon>
        <taxon>eudicotyledons</taxon>
        <taxon>Gunneridae</taxon>
        <taxon>Pentapetalae</taxon>
        <taxon>asterids</taxon>
        <taxon>campanulids</taxon>
        <taxon>Asterales</taxon>
        <taxon>Asteraceae</taxon>
        <taxon>Asteroideae</taxon>
        <taxon>Anthemideae</taxon>
        <taxon>Anthemidinae</taxon>
        <taxon>Tanacetum</taxon>
    </lineage>
</organism>
<keyword evidence="3" id="KW-1185">Reference proteome</keyword>
<reference evidence="2" key="1">
    <citation type="journal article" date="2022" name="Int. J. Mol. Sci.">
        <title>Draft Genome of Tanacetum Coccineum: Genomic Comparison of Closely Related Tanacetum-Family Plants.</title>
        <authorList>
            <person name="Yamashiro T."/>
            <person name="Shiraishi A."/>
            <person name="Nakayama K."/>
            <person name="Satake H."/>
        </authorList>
    </citation>
    <scope>NUCLEOTIDE SEQUENCE</scope>
</reference>
<sequence length="381" mass="43248">MGDQKQYSYKSKEDWTMQISNSVFVTNFPEHFMSRDLWKVVNLERLIENLCTIWIGRLHLHANVVRFQRDPKPSAWKPKGTYQGTHVGVNIANSRDSYVSILKKGNPSYASSEDSCPALVLDDACNPDRDLSMSLMGKVKAIKSLSNLYLTIEEEGFQNVKLYHLGGLWVLINLASCASIENFCKHVGLPFKVWTQNTFVKIASMWGDLVDIEDHGDVSLSYKRLCLRTKTDDIISEKFKVIMKGKKYWIRAKEMEAWVLDFHDKSFDSSSSDDESLGPVHGNINKHSEEEVQSKDPFNIYDLLQKNKENVGQSLEEDPQYPSGFTSVENDAEKGDAQYADNFDEPLSTNSGNKNDSGSSKGSMPQRSVNLFSKVHTRDLF</sequence>
<evidence type="ECO:0008006" key="4">
    <source>
        <dbReference type="Google" id="ProtNLM"/>
    </source>
</evidence>
<accession>A0ABQ5GJ77</accession>
<protein>
    <recommendedName>
        <fullName evidence="4">DUF4283 domain-containing protein</fullName>
    </recommendedName>
</protein>
<feature type="region of interest" description="Disordered" evidence="1">
    <location>
        <begin position="334"/>
        <end position="381"/>
    </location>
</feature>
<evidence type="ECO:0000313" key="3">
    <source>
        <dbReference type="Proteomes" id="UP001151760"/>
    </source>
</evidence>
<name>A0ABQ5GJ77_9ASTR</name>
<proteinExistence type="predicted"/>
<reference evidence="2" key="2">
    <citation type="submission" date="2022-01" db="EMBL/GenBank/DDBJ databases">
        <authorList>
            <person name="Yamashiro T."/>
            <person name="Shiraishi A."/>
            <person name="Satake H."/>
            <person name="Nakayama K."/>
        </authorList>
    </citation>
    <scope>NUCLEOTIDE SEQUENCE</scope>
</reference>
<evidence type="ECO:0000313" key="2">
    <source>
        <dbReference type="EMBL" id="GJT75621.1"/>
    </source>
</evidence>
<evidence type="ECO:0000256" key="1">
    <source>
        <dbReference type="SAM" id="MobiDB-lite"/>
    </source>
</evidence>
<gene>
    <name evidence="2" type="ORF">Tco_1042346</name>
</gene>
<dbReference type="Proteomes" id="UP001151760">
    <property type="component" value="Unassembled WGS sequence"/>
</dbReference>